<feature type="transmembrane region" description="Helical" evidence="6">
    <location>
        <begin position="114"/>
        <end position="134"/>
    </location>
</feature>
<feature type="transmembrane region" description="Helical" evidence="6">
    <location>
        <begin position="154"/>
        <end position="179"/>
    </location>
</feature>
<dbReference type="PANTHER" id="PTHR12677">
    <property type="entry name" value="GOLGI APPARATUS MEMBRANE PROTEIN TVP38-RELATED"/>
    <property type="match status" value="1"/>
</dbReference>
<sequence>MKKENAIWTFLGIVFFAAVIYLLVKNSDFISGILYKSGALAPIVAVILYPLLAPTPLTTDPITVIVGVTYGPFLGAVIAFIGNTLAALVEYFIGIRLGKATNFEKNKKKIPFGLGKLPVNSIAFLIVGRMVPGYGGKIISIMAGTYKVPIKRYLWTTAVTNLLGSLILAYGAAGFINAIKFSKLFGN</sequence>
<dbReference type="Proteomes" id="UP000034215">
    <property type="component" value="Unassembled WGS sequence"/>
</dbReference>
<evidence type="ECO:0000256" key="3">
    <source>
        <dbReference type="ARBA" id="ARBA00022692"/>
    </source>
</evidence>
<comment type="similarity">
    <text evidence="6">Belongs to the TVP38/TMEM64 family.</text>
</comment>
<keyword evidence="2 6" id="KW-1003">Cell membrane</keyword>
<reference evidence="8 9" key="1">
    <citation type="journal article" date="2015" name="Nature">
        <title>rRNA introns, odd ribosomes, and small enigmatic genomes across a large radiation of phyla.</title>
        <authorList>
            <person name="Brown C.T."/>
            <person name="Hug L.A."/>
            <person name="Thomas B.C."/>
            <person name="Sharon I."/>
            <person name="Castelle C.J."/>
            <person name="Singh A."/>
            <person name="Wilkins M.J."/>
            <person name="Williams K.H."/>
            <person name="Banfield J.F."/>
        </authorList>
    </citation>
    <scope>NUCLEOTIDE SEQUENCE [LARGE SCALE GENOMIC DNA]</scope>
</reference>
<dbReference type="AlphaFoldDB" id="A0A0G0QZP5"/>
<evidence type="ECO:0000313" key="8">
    <source>
        <dbReference type="EMBL" id="KKR42926.1"/>
    </source>
</evidence>
<feature type="transmembrane region" description="Helical" evidence="6">
    <location>
        <begin position="33"/>
        <end position="53"/>
    </location>
</feature>
<keyword evidence="5 6" id="KW-0472">Membrane</keyword>
<organism evidence="8 9">
    <name type="scientific">Candidatus Woesebacteria bacterium GW2011_GWB1_40_12</name>
    <dbReference type="NCBI Taxonomy" id="1618576"/>
    <lineage>
        <taxon>Bacteria</taxon>
        <taxon>Candidatus Woeseibacteriota</taxon>
    </lineage>
</organism>
<evidence type="ECO:0000259" key="7">
    <source>
        <dbReference type="Pfam" id="PF09335"/>
    </source>
</evidence>
<keyword evidence="4 6" id="KW-1133">Transmembrane helix</keyword>
<dbReference type="Pfam" id="PF09335">
    <property type="entry name" value="VTT_dom"/>
    <property type="match status" value="1"/>
</dbReference>
<evidence type="ECO:0000256" key="6">
    <source>
        <dbReference type="RuleBase" id="RU366058"/>
    </source>
</evidence>
<proteinExistence type="inferred from homology"/>
<dbReference type="GO" id="GO:0005886">
    <property type="term" value="C:plasma membrane"/>
    <property type="evidence" value="ECO:0007669"/>
    <property type="project" value="UniProtKB-SubCell"/>
</dbReference>
<accession>A0A0G0QZP5</accession>
<evidence type="ECO:0000256" key="5">
    <source>
        <dbReference type="ARBA" id="ARBA00023136"/>
    </source>
</evidence>
<gene>
    <name evidence="8" type="ORF">UT76_C0019G0008</name>
</gene>
<protein>
    <recommendedName>
        <fullName evidence="6">TVP38/TMEM64 family membrane protein</fullName>
    </recommendedName>
</protein>
<comment type="subcellular location">
    <subcellularLocation>
        <location evidence="1 6">Cell membrane</location>
        <topology evidence="1 6">Multi-pass membrane protein</topology>
    </subcellularLocation>
</comment>
<comment type="caution">
    <text evidence="8">The sequence shown here is derived from an EMBL/GenBank/DDBJ whole genome shotgun (WGS) entry which is preliminary data.</text>
</comment>
<evidence type="ECO:0000313" key="9">
    <source>
        <dbReference type="Proteomes" id="UP000034215"/>
    </source>
</evidence>
<dbReference type="InterPro" id="IPR032816">
    <property type="entry name" value="VTT_dom"/>
</dbReference>
<feature type="domain" description="VTT" evidence="7">
    <location>
        <begin position="59"/>
        <end position="170"/>
    </location>
</feature>
<dbReference type="PANTHER" id="PTHR12677:SF59">
    <property type="entry name" value="GOLGI APPARATUS MEMBRANE PROTEIN TVP38-RELATED"/>
    <property type="match status" value="1"/>
</dbReference>
<name>A0A0G0QZP5_9BACT</name>
<evidence type="ECO:0000256" key="1">
    <source>
        <dbReference type="ARBA" id="ARBA00004651"/>
    </source>
</evidence>
<feature type="transmembrane region" description="Helical" evidence="6">
    <location>
        <begin position="6"/>
        <end position="24"/>
    </location>
</feature>
<keyword evidence="3 6" id="KW-0812">Transmembrane</keyword>
<dbReference type="InterPro" id="IPR015414">
    <property type="entry name" value="TMEM64"/>
</dbReference>
<evidence type="ECO:0000256" key="2">
    <source>
        <dbReference type="ARBA" id="ARBA00022475"/>
    </source>
</evidence>
<feature type="transmembrane region" description="Helical" evidence="6">
    <location>
        <begin position="73"/>
        <end position="93"/>
    </location>
</feature>
<evidence type="ECO:0000256" key="4">
    <source>
        <dbReference type="ARBA" id="ARBA00022989"/>
    </source>
</evidence>
<dbReference type="EMBL" id="LBYA01000019">
    <property type="protein sequence ID" value="KKR42926.1"/>
    <property type="molecule type" value="Genomic_DNA"/>
</dbReference>